<keyword evidence="3" id="KW-1185">Reference proteome</keyword>
<evidence type="ECO:0000259" key="1">
    <source>
        <dbReference type="PROSITE" id="PS50967"/>
    </source>
</evidence>
<evidence type="ECO:0000313" key="3">
    <source>
        <dbReference type="Proteomes" id="UP000316270"/>
    </source>
</evidence>
<organism evidence="2 3">
    <name type="scientific">Venturia effusa</name>
    <dbReference type="NCBI Taxonomy" id="50376"/>
    <lineage>
        <taxon>Eukaryota</taxon>
        <taxon>Fungi</taxon>
        <taxon>Dikarya</taxon>
        <taxon>Ascomycota</taxon>
        <taxon>Pezizomycotina</taxon>
        <taxon>Dothideomycetes</taxon>
        <taxon>Pleosporomycetidae</taxon>
        <taxon>Venturiales</taxon>
        <taxon>Venturiaceae</taxon>
        <taxon>Venturia</taxon>
    </lineage>
</organism>
<feature type="domain" description="HRDC" evidence="1">
    <location>
        <begin position="291"/>
        <end position="371"/>
    </location>
</feature>
<dbReference type="Gene3D" id="1.10.150.80">
    <property type="entry name" value="HRDC domain"/>
    <property type="match status" value="1"/>
</dbReference>
<dbReference type="GO" id="GO:0003676">
    <property type="term" value="F:nucleic acid binding"/>
    <property type="evidence" value="ECO:0007669"/>
    <property type="project" value="InterPro"/>
</dbReference>
<sequence length="412" mass="46497">MENTGSHQPLETRLTSEPVARLSYKEYRNPGGECIPLYYCASPEAAEHGGQQLLIALEHNELQVVGVDGIGFGEEKSGVSLSSIQFTALGPRGCIVIIHLPRPEPFGPEGSLPTSIRCLLSSTKVLKVGHGVVDLGDYIHKYFRVQGHSFYDLGHTHSRIQEKSICHLDDNTWFGLNQLVLSYLGRRLDREAEEMTIPMTDKLVDYAASRSLAVALIFEAMFNFQELPPPYKAISTDPRRHPVVGLPIHSENVHIFTVEEIEAAAKRKQDLHRRERGRKDRRHQAEYDELNLDSQDLYKSLMIVRDRILESTGLPPHKVSDTKNIYLLALKKPTTVEALKEIKLRIKATQGQYAYDFVNVVRLHLGLEVLVEPLQYQRECREEQDAAMLAKQMNGLRNGGVSPAQKVTTVRF</sequence>
<dbReference type="InterPro" id="IPR010997">
    <property type="entry name" value="HRDC-like_sf"/>
</dbReference>
<dbReference type="InterPro" id="IPR036397">
    <property type="entry name" value="RNaseH_sf"/>
</dbReference>
<proteinExistence type="predicted"/>
<dbReference type="EMBL" id="CP042187">
    <property type="protein sequence ID" value="QDS69806.1"/>
    <property type="molecule type" value="Genomic_DNA"/>
</dbReference>
<gene>
    <name evidence="2" type="ORF">FKW77_010463</name>
</gene>
<dbReference type="AlphaFoldDB" id="A0A517L2F9"/>
<dbReference type="SUPFAM" id="SSF53098">
    <property type="entry name" value="Ribonuclease H-like"/>
    <property type="match status" value="1"/>
</dbReference>
<dbReference type="InterPro" id="IPR012337">
    <property type="entry name" value="RNaseH-like_sf"/>
</dbReference>
<dbReference type="SUPFAM" id="SSF47819">
    <property type="entry name" value="HRDC-like"/>
    <property type="match status" value="1"/>
</dbReference>
<dbReference type="GO" id="GO:0000166">
    <property type="term" value="F:nucleotide binding"/>
    <property type="evidence" value="ECO:0007669"/>
    <property type="project" value="InterPro"/>
</dbReference>
<reference evidence="2 3" key="1">
    <citation type="submission" date="2019-07" db="EMBL/GenBank/DDBJ databases">
        <title>Finished genome of Venturia effusa.</title>
        <authorList>
            <person name="Young C.A."/>
            <person name="Cox M.P."/>
            <person name="Ganley A.R.D."/>
            <person name="David W.J."/>
        </authorList>
    </citation>
    <scope>NUCLEOTIDE SEQUENCE [LARGE SCALE GENOMIC DNA]</scope>
    <source>
        <strain evidence="3">albino</strain>
    </source>
</reference>
<accession>A0A517L2F9</accession>
<evidence type="ECO:0000313" key="2">
    <source>
        <dbReference type="EMBL" id="QDS69806.1"/>
    </source>
</evidence>
<dbReference type="OrthoDB" id="10406060at2759"/>
<name>A0A517L2F9_9PEZI</name>
<dbReference type="PROSITE" id="PS50967">
    <property type="entry name" value="HRDC"/>
    <property type="match status" value="1"/>
</dbReference>
<dbReference type="InterPro" id="IPR002121">
    <property type="entry name" value="HRDC_dom"/>
</dbReference>
<dbReference type="Gene3D" id="3.30.420.10">
    <property type="entry name" value="Ribonuclease H-like superfamily/Ribonuclease H"/>
    <property type="match status" value="1"/>
</dbReference>
<protein>
    <recommendedName>
        <fullName evidence="1">HRDC domain-containing protein</fullName>
    </recommendedName>
</protein>
<dbReference type="InterPro" id="IPR044876">
    <property type="entry name" value="HRDC_dom_sf"/>
</dbReference>
<dbReference type="Proteomes" id="UP000316270">
    <property type="component" value="Chromosome 3"/>
</dbReference>